<dbReference type="KEGG" id="dan:6495306"/>
<reference evidence="15 16" key="1">
    <citation type="journal article" date="2007" name="Nature">
        <title>Evolution of genes and genomes on the Drosophila phylogeny.</title>
        <authorList>
            <consortium name="Drosophila 12 Genomes Consortium"/>
            <person name="Clark A.G."/>
            <person name="Eisen M.B."/>
            <person name="Smith D.R."/>
            <person name="Bergman C.M."/>
            <person name="Oliver B."/>
            <person name="Markow T.A."/>
            <person name="Kaufman T.C."/>
            <person name="Kellis M."/>
            <person name="Gelbart W."/>
            <person name="Iyer V.N."/>
            <person name="Pollard D.A."/>
            <person name="Sackton T.B."/>
            <person name="Larracuente A.M."/>
            <person name="Singh N.D."/>
            <person name="Abad J.P."/>
            <person name="Abt D.N."/>
            <person name="Adryan B."/>
            <person name="Aguade M."/>
            <person name="Akashi H."/>
            <person name="Anderson W.W."/>
            <person name="Aquadro C.F."/>
            <person name="Ardell D.H."/>
            <person name="Arguello R."/>
            <person name="Artieri C.G."/>
            <person name="Barbash D.A."/>
            <person name="Barker D."/>
            <person name="Barsanti P."/>
            <person name="Batterham P."/>
            <person name="Batzoglou S."/>
            <person name="Begun D."/>
            <person name="Bhutkar A."/>
            <person name="Blanco E."/>
            <person name="Bosak S.A."/>
            <person name="Bradley R.K."/>
            <person name="Brand A.D."/>
            <person name="Brent M.R."/>
            <person name="Brooks A.N."/>
            <person name="Brown R.H."/>
            <person name="Butlin R.K."/>
            <person name="Caggese C."/>
            <person name="Calvi B.R."/>
            <person name="Bernardo de Carvalho A."/>
            <person name="Caspi A."/>
            <person name="Castrezana S."/>
            <person name="Celniker S.E."/>
            <person name="Chang J.L."/>
            <person name="Chapple C."/>
            <person name="Chatterji S."/>
            <person name="Chinwalla A."/>
            <person name="Civetta A."/>
            <person name="Clifton S.W."/>
            <person name="Comeron J.M."/>
            <person name="Costello J.C."/>
            <person name="Coyne J.A."/>
            <person name="Daub J."/>
            <person name="David R.G."/>
            <person name="Delcher A.L."/>
            <person name="Delehaunty K."/>
            <person name="Do C.B."/>
            <person name="Ebling H."/>
            <person name="Edwards K."/>
            <person name="Eickbush T."/>
            <person name="Evans J.D."/>
            <person name="Filipski A."/>
            <person name="Findeiss S."/>
            <person name="Freyhult E."/>
            <person name="Fulton L."/>
            <person name="Fulton R."/>
            <person name="Garcia A.C."/>
            <person name="Gardiner A."/>
            <person name="Garfield D.A."/>
            <person name="Garvin B.E."/>
            <person name="Gibson G."/>
            <person name="Gilbert D."/>
            <person name="Gnerre S."/>
            <person name="Godfrey J."/>
            <person name="Good R."/>
            <person name="Gotea V."/>
            <person name="Gravely B."/>
            <person name="Greenberg A.J."/>
            <person name="Griffiths-Jones S."/>
            <person name="Gross S."/>
            <person name="Guigo R."/>
            <person name="Gustafson E.A."/>
            <person name="Haerty W."/>
            <person name="Hahn M.W."/>
            <person name="Halligan D.L."/>
            <person name="Halpern A.L."/>
            <person name="Halter G.M."/>
            <person name="Han M.V."/>
            <person name="Heger A."/>
            <person name="Hillier L."/>
            <person name="Hinrichs A.S."/>
            <person name="Holmes I."/>
            <person name="Hoskins R.A."/>
            <person name="Hubisz M.J."/>
            <person name="Hultmark D."/>
            <person name="Huntley M.A."/>
            <person name="Jaffe D.B."/>
            <person name="Jagadeeshan S."/>
            <person name="Jeck W.R."/>
            <person name="Johnson J."/>
            <person name="Jones C.D."/>
            <person name="Jordan W.C."/>
            <person name="Karpen G.H."/>
            <person name="Kataoka E."/>
            <person name="Keightley P.D."/>
            <person name="Kheradpour P."/>
            <person name="Kirkness E.F."/>
            <person name="Koerich L.B."/>
            <person name="Kristiansen K."/>
            <person name="Kudrna D."/>
            <person name="Kulathinal R.J."/>
            <person name="Kumar S."/>
            <person name="Kwok R."/>
            <person name="Lander E."/>
            <person name="Langley C.H."/>
            <person name="Lapoint R."/>
            <person name="Lazzaro B.P."/>
            <person name="Lee S.J."/>
            <person name="Levesque L."/>
            <person name="Li R."/>
            <person name="Lin C.F."/>
            <person name="Lin M.F."/>
            <person name="Lindblad-Toh K."/>
            <person name="Llopart A."/>
            <person name="Long M."/>
            <person name="Low L."/>
            <person name="Lozovsky E."/>
            <person name="Lu J."/>
            <person name="Luo M."/>
            <person name="Machado C.A."/>
            <person name="Makalowski W."/>
            <person name="Marzo M."/>
            <person name="Matsuda M."/>
            <person name="Matzkin L."/>
            <person name="McAllister B."/>
            <person name="McBride C.S."/>
            <person name="McKernan B."/>
            <person name="McKernan K."/>
            <person name="Mendez-Lago M."/>
            <person name="Minx P."/>
            <person name="Mollenhauer M.U."/>
            <person name="Montooth K."/>
            <person name="Mount S.M."/>
            <person name="Mu X."/>
            <person name="Myers E."/>
            <person name="Negre B."/>
            <person name="Newfeld S."/>
            <person name="Nielsen R."/>
            <person name="Noor M.A."/>
            <person name="O'Grady P."/>
            <person name="Pachter L."/>
            <person name="Papaceit M."/>
            <person name="Parisi M.J."/>
            <person name="Parisi M."/>
            <person name="Parts L."/>
            <person name="Pedersen J.S."/>
            <person name="Pesole G."/>
            <person name="Phillippy A.M."/>
            <person name="Ponting C.P."/>
            <person name="Pop M."/>
            <person name="Porcelli D."/>
            <person name="Powell J.R."/>
            <person name="Prohaska S."/>
            <person name="Pruitt K."/>
            <person name="Puig M."/>
            <person name="Quesneville H."/>
            <person name="Ram K.R."/>
            <person name="Rand D."/>
            <person name="Rasmussen M.D."/>
            <person name="Reed L.K."/>
            <person name="Reenan R."/>
            <person name="Reily A."/>
            <person name="Remington K.A."/>
            <person name="Rieger T.T."/>
            <person name="Ritchie M.G."/>
            <person name="Robin C."/>
            <person name="Rogers Y.H."/>
            <person name="Rohde C."/>
            <person name="Rozas J."/>
            <person name="Rubenfield M.J."/>
            <person name="Ruiz A."/>
            <person name="Russo S."/>
            <person name="Salzberg S.L."/>
            <person name="Sanchez-Gracia A."/>
            <person name="Saranga D.J."/>
            <person name="Sato H."/>
            <person name="Schaeffer S.W."/>
            <person name="Schatz M.C."/>
            <person name="Schlenke T."/>
            <person name="Schwartz R."/>
            <person name="Segarra C."/>
            <person name="Singh R.S."/>
            <person name="Sirot L."/>
            <person name="Sirota M."/>
            <person name="Sisneros N.B."/>
            <person name="Smith C.D."/>
            <person name="Smith T.F."/>
            <person name="Spieth J."/>
            <person name="Stage D.E."/>
            <person name="Stark A."/>
            <person name="Stephan W."/>
            <person name="Strausberg R.L."/>
            <person name="Strempel S."/>
            <person name="Sturgill D."/>
            <person name="Sutton G."/>
            <person name="Sutton G.G."/>
            <person name="Tao W."/>
            <person name="Teichmann S."/>
            <person name="Tobari Y.N."/>
            <person name="Tomimura Y."/>
            <person name="Tsolas J.M."/>
            <person name="Valente V.L."/>
            <person name="Venter E."/>
            <person name="Venter J.C."/>
            <person name="Vicario S."/>
            <person name="Vieira F.G."/>
            <person name="Vilella A.J."/>
            <person name="Villasante A."/>
            <person name="Walenz B."/>
            <person name="Wang J."/>
            <person name="Wasserman M."/>
            <person name="Watts T."/>
            <person name="Wilson D."/>
            <person name="Wilson R.K."/>
            <person name="Wing R.A."/>
            <person name="Wolfner M.F."/>
            <person name="Wong A."/>
            <person name="Wong G.K."/>
            <person name="Wu C.I."/>
            <person name="Wu G."/>
            <person name="Yamamoto D."/>
            <person name="Yang H.P."/>
            <person name="Yang S.P."/>
            <person name="Yorke J.A."/>
            <person name="Yoshida K."/>
            <person name="Zdobnov E."/>
            <person name="Zhang P."/>
            <person name="Zhang Y."/>
            <person name="Zimin A.V."/>
            <person name="Baldwin J."/>
            <person name="Abdouelleil A."/>
            <person name="Abdulkadir J."/>
            <person name="Abebe A."/>
            <person name="Abera B."/>
            <person name="Abreu J."/>
            <person name="Acer S.C."/>
            <person name="Aftuck L."/>
            <person name="Alexander A."/>
            <person name="An P."/>
            <person name="Anderson E."/>
            <person name="Anderson S."/>
            <person name="Arachi H."/>
            <person name="Azer M."/>
            <person name="Bachantsang P."/>
            <person name="Barry A."/>
            <person name="Bayul T."/>
            <person name="Berlin A."/>
            <person name="Bessette D."/>
            <person name="Bloom T."/>
            <person name="Blye J."/>
            <person name="Boguslavskiy L."/>
            <person name="Bonnet C."/>
            <person name="Boukhgalter B."/>
            <person name="Bourzgui I."/>
            <person name="Brown A."/>
            <person name="Cahill P."/>
            <person name="Channer S."/>
            <person name="Cheshatsang Y."/>
            <person name="Chuda L."/>
            <person name="Citroen M."/>
            <person name="Collymore A."/>
            <person name="Cooke P."/>
            <person name="Costello M."/>
            <person name="D'Aco K."/>
            <person name="Daza R."/>
            <person name="De Haan G."/>
            <person name="DeGray S."/>
            <person name="DeMaso C."/>
            <person name="Dhargay N."/>
            <person name="Dooley K."/>
            <person name="Dooley E."/>
            <person name="Doricent M."/>
            <person name="Dorje P."/>
            <person name="Dorjee K."/>
            <person name="Dupes A."/>
            <person name="Elong R."/>
            <person name="Falk J."/>
            <person name="Farina A."/>
            <person name="Faro S."/>
            <person name="Ferguson D."/>
            <person name="Fisher S."/>
            <person name="Foley C.D."/>
            <person name="Franke A."/>
            <person name="Friedrich D."/>
            <person name="Gadbois L."/>
            <person name="Gearin G."/>
            <person name="Gearin C.R."/>
            <person name="Giannoukos G."/>
            <person name="Goode T."/>
            <person name="Graham J."/>
            <person name="Grandbois E."/>
            <person name="Grewal S."/>
            <person name="Gyaltsen K."/>
            <person name="Hafez N."/>
            <person name="Hagos B."/>
            <person name="Hall J."/>
            <person name="Henson C."/>
            <person name="Hollinger A."/>
            <person name="Honan T."/>
            <person name="Huard M.D."/>
            <person name="Hughes L."/>
            <person name="Hurhula B."/>
            <person name="Husby M.E."/>
            <person name="Kamat A."/>
            <person name="Kanga B."/>
            <person name="Kashin S."/>
            <person name="Khazanovich D."/>
            <person name="Kisner P."/>
            <person name="Lance K."/>
            <person name="Lara M."/>
            <person name="Lee W."/>
            <person name="Lennon N."/>
            <person name="Letendre F."/>
            <person name="LeVine R."/>
            <person name="Lipovsky A."/>
            <person name="Liu X."/>
            <person name="Liu J."/>
            <person name="Liu S."/>
            <person name="Lokyitsang T."/>
            <person name="Lokyitsang Y."/>
            <person name="Lubonja R."/>
            <person name="Lui A."/>
            <person name="MacDonald P."/>
            <person name="Magnisalis V."/>
            <person name="Maru K."/>
            <person name="Matthews C."/>
            <person name="McCusker W."/>
            <person name="McDonough S."/>
            <person name="Mehta T."/>
            <person name="Meldrim J."/>
            <person name="Meneus L."/>
            <person name="Mihai O."/>
            <person name="Mihalev A."/>
            <person name="Mihova T."/>
            <person name="Mittelman R."/>
            <person name="Mlenga V."/>
            <person name="Montmayeur A."/>
            <person name="Mulrain L."/>
            <person name="Navidi A."/>
            <person name="Naylor J."/>
            <person name="Negash T."/>
            <person name="Nguyen T."/>
            <person name="Nguyen N."/>
            <person name="Nicol R."/>
            <person name="Norbu C."/>
            <person name="Norbu N."/>
            <person name="Novod N."/>
            <person name="O'Neill B."/>
            <person name="Osman S."/>
            <person name="Markiewicz E."/>
            <person name="Oyono O.L."/>
            <person name="Patti C."/>
            <person name="Phunkhang P."/>
            <person name="Pierre F."/>
            <person name="Priest M."/>
            <person name="Raghuraman S."/>
            <person name="Rege F."/>
            <person name="Reyes R."/>
            <person name="Rise C."/>
            <person name="Rogov P."/>
            <person name="Ross K."/>
            <person name="Ryan E."/>
            <person name="Settipalli S."/>
            <person name="Shea T."/>
            <person name="Sherpa N."/>
            <person name="Shi L."/>
            <person name="Shih D."/>
            <person name="Sparrow T."/>
            <person name="Spaulding J."/>
            <person name="Stalker J."/>
            <person name="Stange-Thomann N."/>
            <person name="Stavropoulos S."/>
            <person name="Stone C."/>
            <person name="Strader C."/>
            <person name="Tesfaye S."/>
            <person name="Thomson T."/>
            <person name="Thoulutsang Y."/>
            <person name="Thoulutsang D."/>
            <person name="Topham K."/>
            <person name="Topping I."/>
            <person name="Tsamla T."/>
            <person name="Vassiliev H."/>
            <person name="Vo A."/>
            <person name="Wangchuk T."/>
            <person name="Wangdi T."/>
            <person name="Weiand M."/>
            <person name="Wilkinson J."/>
            <person name="Wilson A."/>
            <person name="Yadav S."/>
            <person name="Young G."/>
            <person name="Yu Q."/>
            <person name="Zembek L."/>
            <person name="Zhong D."/>
            <person name="Zimmer A."/>
            <person name="Zwirko Z."/>
            <person name="Jaffe D.B."/>
            <person name="Alvarez P."/>
            <person name="Brockman W."/>
            <person name="Butler J."/>
            <person name="Chin C."/>
            <person name="Gnerre S."/>
            <person name="Grabherr M."/>
            <person name="Kleber M."/>
            <person name="Mauceli E."/>
            <person name="MacCallum I."/>
        </authorList>
    </citation>
    <scope>NUCLEOTIDE SEQUENCE [LARGE SCALE GENOMIC DNA]</scope>
    <source>
        <strain evidence="16">Tucson 14024-0371.13</strain>
    </source>
</reference>
<dbReference type="InParanoid" id="B3ME86"/>
<dbReference type="PANTHER" id="PTHR46674:SF1">
    <property type="entry name" value="INACTIVE PEPTIDYL-PROLYL CIS-TRANS ISOMERASE FKBP6"/>
    <property type="match status" value="1"/>
</dbReference>
<dbReference type="Pfam" id="PF00254">
    <property type="entry name" value="FKBP_C"/>
    <property type="match status" value="1"/>
</dbReference>
<proteinExistence type="inferred from homology"/>
<keyword evidence="9" id="KW-0469">Meiosis</keyword>
<dbReference type="HOGENOM" id="CLU_013615_13_2_1"/>
<organism evidence="15 16">
    <name type="scientific">Drosophila ananassae</name>
    <name type="common">Fruit fly</name>
    <dbReference type="NCBI Taxonomy" id="7217"/>
    <lineage>
        <taxon>Eukaryota</taxon>
        <taxon>Metazoa</taxon>
        <taxon>Ecdysozoa</taxon>
        <taxon>Arthropoda</taxon>
        <taxon>Hexapoda</taxon>
        <taxon>Insecta</taxon>
        <taxon>Pterygota</taxon>
        <taxon>Neoptera</taxon>
        <taxon>Endopterygota</taxon>
        <taxon>Diptera</taxon>
        <taxon>Brachycera</taxon>
        <taxon>Muscomorpha</taxon>
        <taxon>Ephydroidea</taxon>
        <taxon>Drosophilidae</taxon>
        <taxon>Drosophila</taxon>
        <taxon>Sophophora</taxon>
    </lineage>
</organism>
<keyword evidence="5" id="KW-0221">Differentiation</keyword>
<comment type="function">
    <text evidence="10">Co-chaperone required during oogenesis to repress transposable elements and prevent their mobilization, which is essential for the germline integrity. Acts via the piRNA metabolic process, which mediates the repression of transposable elements during meiosis by forming complexes composed of piRNAs and Piwi proteins and govern the methylation and subsequent repression of transposons. Acts as a co-chaperone via its interaction with Hsp83/HSP90 and is required for the biogenesis of all three piRNA major populations.</text>
</comment>
<evidence type="ECO:0000259" key="14">
    <source>
        <dbReference type="PROSITE" id="PS50059"/>
    </source>
</evidence>
<dbReference type="CTD" id="45360"/>
<evidence type="ECO:0000256" key="4">
    <source>
        <dbReference type="ARBA" id="ARBA00022737"/>
    </source>
</evidence>
<evidence type="ECO:0000256" key="11">
    <source>
        <dbReference type="ARBA" id="ARBA00064265"/>
    </source>
</evidence>
<keyword evidence="12" id="KW-0413">Isomerase</keyword>
<dbReference type="STRING" id="7217.B3ME86"/>
<evidence type="ECO:0000256" key="10">
    <source>
        <dbReference type="ARBA" id="ARBA00060325"/>
    </source>
</evidence>
<keyword evidence="6 13" id="KW-0802">TPR repeat</keyword>
<protein>
    <recommendedName>
        <fullName evidence="12">peptidylprolyl isomerase</fullName>
        <ecNumber evidence="12">5.2.1.8</ecNumber>
    </recommendedName>
</protein>
<evidence type="ECO:0000313" key="16">
    <source>
        <dbReference type="Proteomes" id="UP000007801"/>
    </source>
</evidence>
<evidence type="ECO:0000256" key="1">
    <source>
        <dbReference type="ARBA" id="ARBA00004496"/>
    </source>
</evidence>
<dbReference type="PANTHER" id="PTHR46674">
    <property type="entry name" value="INACTIVE PEPTIDYL-PROLYL CIS-TRANS ISOMERASE FKBP6"/>
    <property type="match status" value="1"/>
</dbReference>
<dbReference type="InterPro" id="IPR011990">
    <property type="entry name" value="TPR-like_helical_dom_sf"/>
</dbReference>
<dbReference type="InterPro" id="IPR019734">
    <property type="entry name" value="TPR_rpt"/>
</dbReference>
<keyword evidence="4" id="KW-0677">Repeat</keyword>
<dbReference type="SMART" id="SM00028">
    <property type="entry name" value="TPR"/>
    <property type="match status" value="1"/>
</dbReference>
<dbReference type="Gene3D" id="1.25.40.10">
    <property type="entry name" value="Tetratricopeptide repeat domain"/>
    <property type="match status" value="1"/>
</dbReference>
<dbReference type="FunCoup" id="B3ME86">
    <property type="interactions" value="110"/>
</dbReference>
<dbReference type="OrthoDB" id="8116123at2759"/>
<evidence type="ECO:0000256" key="12">
    <source>
        <dbReference type="PROSITE-ProRule" id="PRU00277"/>
    </source>
</evidence>
<keyword evidence="16" id="KW-1185">Reference proteome</keyword>
<evidence type="ECO:0000256" key="5">
    <source>
        <dbReference type="ARBA" id="ARBA00022782"/>
    </source>
</evidence>
<dbReference type="InterPro" id="IPR042282">
    <property type="entry name" value="FKBP6/shu"/>
</dbReference>
<keyword evidence="8" id="KW-0943">RNA-mediated gene silencing</keyword>
<dbReference type="GO" id="GO:0003755">
    <property type="term" value="F:peptidyl-prolyl cis-trans isomerase activity"/>
    <property type="evidence" value="ECO:0007669"/>
    <property type="project" value="UniProtKB-KW"/>
</dbReference>
<dbReference type="SUPFAM" id="SSF48452">
    <property type="entry name" value="TPR-like"/>
    <property type="match status" value="1"/>
</dbReference>
<dbReference type="InterPro" id="IPR001179">
    <property type="entry name" value="PPIase_FKBP_dom"/>
</dbReference>
<comment type="subcellular location">
    <subcellularLocation>
        <location evidence="1">Cytoplasm</location>
    </subcellularLocation>
</comment>
<evidence type="ECO:0000256" key="13">
    <source>
        <dbReference type="PROSITE-ProRule" id="PRU00339"/>
    </source>
</evidence>
<dbReference type="GO" id="GO:0051879">
    <property type="term" value="F:Hsp90 protein binding"/>
    <property type="evidence" value="ECO:0007669"/>
    <property type="project" value="TreeGrafter"/>
</dbReference>
<comment type="catalytic activity">
    <reaction evidence="12">
        <text>[protein]-peptidylproline (omega=180) = [protein]-peptidylproline (omega=0)</text>
        <dbReference type="Rhea" id="RHEA:16237"/>
        <dbReference type="Rhea" id="RHEA-COMP:10747"/>
        <dbReference type="Rhea" id="RHEA-COMP:10748"/>
        <dbReference type="ChEBI" id="CHEBI:83833"/>
        <dbReference type="ChEBI" id="CHEBI:83834"/>
        <dbReference type="EC" id="5.2.1.8"/>
    </reaction>
</comment>
<sequence>MDEPFYPISTQLLKDPLTFSDLVKTGCQFEVDLSDSHRATDDFLGHISDDSDCDDATDVDCEKLFSPWTRTFDELRSLMHRVNDYIYKRVIREGHPEREVVPERARVAVRYSGYWEGEGAPFDSSMLRGTQFEFVTGQCKVIEGLEAAVLTMRPYEQAEFIISYKLLFRELGCPPRIKPKADGLFKVEVIDFSLVGDSGACDGVAKEDRDKFFVIYPKAQEVHLHGKDCVKRGRFRIAVSSFEKAINSLNYCRLANEEEEVKQTQLLITLYQNLMICYNKVNKPQRVCIAMKAVRRLTKNDPPCKALFQEGRALSALGEYDQARTSLLKAQKKQPSNQEINNEILSLNARIAKYKDATRDLWSRALSIKKKKPQETDIDPIKDDKDKAFADEMDQLIEQFKSSASMSVNLSRKMYSDKEFEIFCHLLKDRDMKLTLSPVYEDLLTLSKLNIED</sequence>
<evidence type="ECO:0000256" key="7">
    <source>
        <dbReference type="ARBA" id="ARBA00022943"/>
    </source>
</evidence>
<dbReference type="GO" id="GO:0051321">
    <property type="term" value="P:meiotic cell cycle"/>
    <property type="evidence" value="ECO:0007669"/>
    <property type="project" value="UniProtKB-KW"/>
</dbReference>
<feature type="repeat" description="TPR" evidence="13">
    <location>
        <begin position="304"/>
        <end position="337"/>
    </location>
</feature>
<dbReference type="PhylomeDB" id="B3ME86"/>
<dbReference type="PROSITE" id="PS50005">
    <property type="entry name" value="TPR"/>
    <property type="match status" value="1"/>
</dbReference>
<evidence type="ECO:0000256" key="8">
    <source>
        <dbReference type="ARBA" id="ARBA00023158"/>
    </source>
</evidence>
<dbReference type="InterPro" id="IPR046357">
    <property type="entry name" value="PPIase_dom_sf"/>
</dbReference>
<gene>
    <name evidence="15" type="primary">Dana\GF12456</name>
    <name evidence="15" type="synonym">dana_GLEANR_12459</name>
    <name evidence="15" type="ORF">GF12456</name>
</gene>
<evidence type="ECO:0000256" key="3">
    <source>
        <dbReference type="ARBA" id="ARBA00022490"/>
    </source>
</evidence>
<evidence type="ECO:0000313" key="15">
    <source>
        <dbReference type="EMBL" id="EDV35481.1"/>
    </source>
</evidence>
<dbReference type="GO" id="GO:0005737">
    <property type="term" value="C:cytoplasm"/>
    <property type="evidence" value="ECO:0007669"/>
    <property type="project" value="UniProtKB-SubCell"/>
</dbReference>
<dbReference type="AlphaFoldDB" id="B3ME86"/>
<comment type="similarity">
    <text evidence="2">Belongs to the FKBP6 family.</text>
</comment>
<dbReference type="EC" id="5.2.1.8" evidence="12"/>
<name>B3ME86_DROAN</name>
<dbReference type="Gene3D" id="3.10.50.40">
    <property type="match status" value="1"/>
</dbReference>
<dbReference type="GeneID" id="6495306"/>
<evidence type="ECO:0000256" key="2">
    <source>
        <dbReference type="ARBA" id="ARBA00009648"/>
    </source>
</evidence>
<dbReference type="GO" id="GO:0007283">
    <property type="term" value="P:spermatogenesis"/>
    <property type="evidence" value="ECO:0007669"/>
    <property type="project" value="TreeGrafter"/>
</dbReference>
<dbReference type="EMBL" id="CH902619">
    <property type="protein sequence ID" value="EDV35481.1"/>
    <property type="molecule type" value="Genomic_DNA"/>
</dbReference>
<dbReference type="Proteomes" id="UP000007801">
    <property type="component" value="Unassembled WGS sequence"/>
</dbReference>
<dbReference type="PROSITE" id="PS50059">
    <property type="entry name" value="FKBP_PPIASE"/>
    <property type="match status" value="1"/>
</dbReference>
<dbReference type="SMR" id="B3ME86"/>
<dbReference type="OMA" id="RGTKFEF"/>
<dbReference type="SUPFAM" id="SSF54534">
    <property type="entry name" value="FKBP-like"/>
    <property type="match status" value="1"/>
</dbReference>
<keyword evidence="3" id="KW-0963">Cytoplasm</keyword>
<dbReference type="eggNOG" id="KOG0543">
    <property type="taxonomic scope" value="Eukaryota"/>
</dbReference>
<keyword evidence="7" id="KW-0896">Oogenesis</keyword>
<dbReference type="GO" id="GO:0034587">
    <property type="term" value="P:piRNA processing"/>
    <property type="evidence" value="ECO:0007669"/>
    <property type="project" value="TreeGrafter"/>
</dbReference>
<evidence type="ECO:0000256" key="6">
    <source>
        <dbReference type="ARBA" id="ARBA00022803"/>
    </source>
</evidence>
<keyword evidence="12" id="KW-0697">Rotamase</keyword>
<feature type="domain" description="PPIase FKBP-type" evidence="14">
    <location>
        <begin position="104"/>
        <end position="193"/>
    </location>
</feature>
<comment type="subunit">
    <text evidence="11">Interacts with Hsp83.</text>
</comment>
<accession>B3ME86</accession>
<dbReference type="FunFam" id="1.25.40.10:FF:001397">
    <property type="entry name" value="Peptidylprolyl isomerase"/>
    <property type="match status" value="1"/>
</dbReference>
<dbReference type="GO" id="GO:0048477">
    <property type="term" value="P:oogenesis"/>
    <property type="evidence" value="ECO:0007669"/>
    <property type="project" value="UniProtKB-KW"/>
</dbReference>
<evidence type="ECO:0000256" key="9">
    <source>
        <dbReference type="ARBA" id="ARBA00023254"/>
    </source>
</evidence>